<dbReference type="FunFam" id="3.20.19.10:FF:000002">
    <property type="entry name" value="Aconitate hydratase, mitochondrial"/>
    <property type="match status" value="1"/>
</dbReference>
<dbReference type="InterPro" id="IPR014729">
    <property type="entry name" value="Rossmann-like_a/b/a_fold"/>
</dbReference>
<dbReference type="Pfam" id="PF00330">
    <property type="entry name" value="Aconitase"/>
    <property type="match status" value="1"/>
</dbReference>
<dbReference type="InterPro" id="IPR050926">
    <property type="entry name" value="Aconitase/IPM_isomerase"/>
</dbReference>
<evidence type="ECO:0000256" key="17">
    <source>
        <dbReference type="ARBA" id="ARBA00023239"/>
    </source>
</evidence>
<dbReference type="SUPFAM" id="SSF57770">
    <property type="entry name" value="Methionyl-tRNA synthetase (MetRS), Zn-domain"/>
    <property type="match status" value="1"/>
</dbReference>
<comment type="caution">
    <text evidence="25">The sequence shown here is derived from an EMBL/GenBank/DDBJ whole genome shotgun (WGS) entry which is preliminary data.</text>
</comment>
<dbReference type="InterPro" id="IPR015932">
    <property type="entry name" value="Aconitase_dom2"/>
</dbReference>
<evidence type="ECO:0000259" key="21">
    <source>
        <dbReference type="Pfam" id="PF00330"/>
    </source>
</evidence>
<dbReference type="FunFam" id="3.30.499.10:FF:000004">
    <property type="entry name" value="Aconitate hydratase, mitochondrial"/>
    <property type="match status" value="1"/>
</dbReference>
<name>A0A0G2GI15_9PEZI</name>
<dbReference type="InterPro" id="IPR033911">
    <property type="entry name" value="MetRS_core"/>
</dbReference>
<dbReference type="Pfam" id="PF09334">
    <property type="entry name" value="tRNA-synt_1g"/>
    <property type="match status" value="2"/>
</dbReference>
<dbReference type="PANTHER" id="PTHR43160:SF2">
    <property type="entry name" value="HOMOCITRATE DEHYDRATASE, MITOCHONDRIAL"/>
    <property type="match status" value="1"/>
</dbReference>
<reference evidence="25 26" key="1">
    <citation type="submission" date="2015-03" db="EMBL/GenBank/DDBJ databases">
        <authorList>
            <person name="Morales-Cruz A."/>
            <person name="Amrine K.C."/>
            <person name="Cantu D."/>
        </authorList>
    </citation>
    <scope>NUCLEOTIDE SEQUENCE [LARGE SCALE GENOMIC DNA]</scope>
    <source>
        <strain evidence="25">DS831</strain>
    </source>
</reference>
<evidence type="ECO:0000256" key="3">
    <source>
        <dbReference type="ARBA" id="ARBA00005594"/>
    </source>
</evidence>
<dbReference type="InterPro" id="IPR001412">
    <property type="entry name" value="aa-tRNA-synth_I_CS"/>
</dbReference>
<keyword evidence="8" id="KW-0547">Nucleotide-binding</keyword>
<evidence type="ECO:0000259" key="23">
    <source>
        <dbReference type="Pfam" id="PF09334"/>
    </source>
</evidence>
<dbReference type="PANTHER" id="PTHR43160">
    <property type="entry name" value="ACONITATE HYDRATASE B"/>
    <property type="match status" value="1"/>
</dbReference>
<dbReference type="GO" id="GO:0046872">
    <property type="term" value="F:metal ion binding"/>
    <property type="evidence" value="ECO:0007669"/>
    <property type="project" value="UniProtKB-KW"/>
</dbReference>
<proteinExistence type="inferred from homology"/>
<dbReference type="Gene3D" id="3.40.1060.10">
    <property type="entry name" value="Aconitase, Domain 2"/>
    <property type="match status" value="1"/>
</dbReference>
<dbReference type="SUPFAM" id="SSF52016">
    <property type="entry name" value="LeuD/IlvD-like"/>
    <property type="match status" value="1"/>
</dbReference>
<feature type="domain" description="Methionyl/Leucyl tRNA synthetase" evidence="23">
    <location>
        <begin position="16"/>
        <end position="179"/>
    </location>
</feature>
<evidence type="ECO:0000256" key="2">
    <source>
        <dbReference type="ARBA" id="ARBA00004496"/>
    </source>
</evidence>
<dbReference type="GO" id="GO:0000049">
    <property type="term" value="F:tRNA binding"/>
    <property type="evidence" value="ECO:0007669"/>
    <property type="project" value="UniProtKB-KW"/>
</dbReference>
<organism evidence="25 26">
    <name type="scientific">Diplodia seriata</name>
    <dbReference type="NCBI Taxonomy" id="420778"/>
    <lineage>
        <taxon>Eukaryota</taxon>
        <taxon>Fungi</taxon>
        <taxon>Dikarya</taxon>
        <taxon>Ascomycota</taxon>
        <taxon>Pezizomycotina</taxon>
        <taxon>Dothideomycetes</taxon>
        <taxon>Dothideomycetes incertae sedis</taxon>
        <taxon>Botryosphaeriales</taxon>
        <taxon>Botryosphaeriaceae</taxon>
        <taxon>Diplodia</taxon>
    </lineage>
</organism>
<evidence type="ECO:0000256" key="20">
    <source>
        <dbReference type="SAM" id="MobiDB-lite"/>
    </source>
</evidence>
<dbReference type="Gene3D" id="3.30.499.10">
    <property type="entry name" value="Aconitase, domain 3"/>
    <property type="match status" value="2"/>
</dbReference>
<dbReference type="GO" id="GO:0051539">
    <property type="term" value="F:4 iron, 4 sulfur cluster binding"/>
    <property type="evidence" value="ECO:0007669"/>
    <property type="project" value="InterPro"/>
</dbReference>
<keyword evidence="5" id="KW-0820">tRNA-binding</keyword>
<evidence type="ECO:0000256" key="10">
    <source>
        <dbReference type="ARBA" id="ARBA00022884"/>
    </source>
</evidence>
<sequence>MATSQPILPQDGKRNILITSALPYVNNIPHLGNIIGSVLSADVFSRYCKARGYPTLYVCGSDEYGTATETKAIDEGLTPQELCDKYHKIHADVYKWFNIGFDKFGRTPTQQQTDIAQDIFMKLHKNGYLEEKTTVQPYCEQHGSFLADRFVEGECSICGDPGARGDQCDKCGNLLDPLEPEPEAKAPASSDEPEPVGEAKATGYLINPRCKLDGAAPVKRETKHVYIRLDELKDRIVEWFKEASVDGKWSSNCIQITQSWIDKGLKPRGITRDLKWGTAVPLPGYEEKVMYVWFDACIGYVSITATYTDEWEKWWRNPENVQLYQFMGKDNVQFHTIIFPGSQLGTGDKWTKIHHLSTTEYLNYEDTKFSKSKGVGVFGNNAKDTGIPSDVWRYYLLSRRPETSDSEFKWKDFIDANNNDLLKNLGNFVNRVIKFVAAKYDSVVPDYTKYKDEDQYLKKHEEAVNELLKTYIGHLENVKLKAGLSTVLHISALGNKLLQDNKLDNRLFSEEPERCAAVVGMALNHIYLLSSVTEPYMPATARGGVTDKGEPIAGIFQQLGVDPVPYIPEHWSTGTIKPGHKIGKAGYLFNQIKPEKEQEWREAYGGEEAQKAKKLEAEKRAAKKAQKEKDKAKKAAKKAAAAAAGGVEAAEKKQEADPAIEKVTEAMEKADVHTSAPLRPLLQSRRHLATAQSPTPPPNFDVASRTPPYPKLLKRLSEVRSVLGSERKLTLAEKILYSHLDNPEESLLTGTNNGKDVRGAANLKLKPDRVAMQDASAQMALLQFMSCGLPTTAVPASIHCDHMIVGEKGADTDLPRSIQGNKEVFDFLESAAKKYGIEFWPPGAGIIHQTVLENYSAPGLMMLGTDSHTPNAGGLGAIAIGVGGADAVDALVDAPWELKAPKILGVKLEGKLSGWASPKDVILNLAGKLTVRGGTNHIIEYFGPGVDSLSCTGMATICNMGAEVGATTSLFPFSSGHVPYLGATYRESIANAASAIASSPEQQNLLRADSGAQYDQVITINLSELEPHINGPFTPDLSTPLSKFKDTVEERGWPTTFGAGLIGSCTNSSYQDMTRAEELVKQANAAGLKPKADFFITPGSEQIRATLERDETLDTFSSAGGTWSRNDNVKKGEDNAIFTSYNRNFPARNDGNRRTMNFLASPELVTALSYAGSTTFNPMTDSIPTASGTPFRFAPPKGQDLPSAGFEIGNPEFLPTPGKPDASVEVKVDPKSSRLALLEPFAPFPDSELSGLRVLYKVKGQCTTDTISAAGPWLKYKGHLPNIAENTLIGAVNAATNETNVAYDTDGSSCGIPELAKRWKNEGKEWIVVAEHNYGEGSAREHAALQPRYLGGRVILSKSFARIHETNLKKQGVVPLTFANEADYDAIEACDEISTEGLYDVLKAGGKGEVKLRLKKRSTGVEKLIATRHTLSHDQCGFILAGSALNLLARKGRESQEEVTRQAELSD</sequence>
<keyword evidence="12" id="KW-0809">Transit peptide</keyword>
<evidence type="ECO:0000256" key="19">
    <source>
        <dbReference type="SAM" id="Coils"/>
    </source>
</evidence>
<dbReference type="InterPro" id="IPR006248">
    <property type="entry name" value="Aconitase_mito-like"/>
</dbReference>
<dbReference type="InterPro" id="IPR041872">
    <property type="entry name" value="Anticodon_Met"/>
</dbReference>
<evidence type="ECO:0000256" key="6">
    <source>
        <dbReference type="ARBA" id="ARBA00022598"/>
    </source>
</evidence>
<dbReference type="InterPro" id="IPR015931">
    <property type="entry name" value="Acnase/IPM_dHydase_lsu_aba_1/3"/>
</dbReference>
<dbReference type="GO" id="GO:0006099">
    <property type="term" value="P:tricarboxylic acid cycle"/>
    <property type="evidence" value="ECO:0007669"/>
    <property type="project" value="InterPro"/>
</dbReference>
<dbReference type="EMBL" id="LAQI01000166">
    <property type="protein sequence ID" value="KKY16620.1"/>
    <property type="molecule type" value="Genomic_DNA"/>
</dbReference>
<evidence type="ECO:0000256" key="18">
    <source>
        <dbReference type="ARBA" id="ARBA00030904"/>
    </source>
</evidence>
<dbReference type="InterPro" id="IPR015928">
    <property type="entry name" value="Aconitase/3IPM_dehydase_swvl"/>
</dbReference>
<keyword evidence="15" id="KW-0496">Mitochondrion</keyword>
<evidence type="ECO:0000256" key="4">
    <source>
        <dbReference type="ARBA" id="ARBA00012838"/>
    </source>
</evidence>
<comment type="similarity">
    <text evidence="3">Belongs to the class-I aminoacyl-tRNA synthetase family.</text>
</comment>
<dbReference type="Gene3D" id="2.20.28.20">
    <property type="entry name" value="Methionyl-tRNA synthetase, Zn-domain"/>
    <property type="match status" value="1"/>
</dbReference>
<dbReference type="NCBIfam" id="NF005558">
    <property type="entry name" value="PRK07229.1"/>
    <property type="match status" value="1"/>
</dbReference>
<keyword evidence="14" id="KW-0411">Iron-sulfur</keyword>
<evidence type="ECO:0000256" key="7">
    <source>
        <dbReference type="ARBA" id="ARBA00022723"/>
    </source>
</evidence>
<gene>
    <name evidence="25" type="ORF">UCDDS831_g06868</name>
</gene>
<evidence type="ECO:0000256" key="1">
    <source>
        <dbReference type="ARBA" id="ARBA00004173"/>
    </source>
</evidence>
<feature type="domain" description="Methionyl/Leucyl tRNA synthetase" evidence="23">
    <location>
        <begin position="186"/>
        <end position="432"/>
    </location>
</feature>
<evidence type="ECO:0000256" key="12">
    <source>
        <dbReference type="ARBA" id="ARBA00022946"/>
    </source>
</evidence>
<evidence type="ECO:0000256" key="5">
    <source>
        <dbReference type="ARBA" id="ARBA00022555"/>
    </source>
</evidence>
<dbReference type="NCBIfam" id="TIGR01340">
    <property type="entry name" value="aconitase_mito"/>
    <property type="match status" value="1"/>
</dbReference>
<protein>
    <recommendedName>
        <fullName evidence="4">methionine--tRNA ligase</fullName>
        <ecNumber evidence="4">6.1.1.10</ecNumber>
    </recommendedName>
    <alternativeName>
        <fullName evidence="18">Methionyl-tRNA synthetase</fullName>
    </alternativeName>
</protein>
<evidence type="ECO:0000313" key="25">
    <source>
        <dbReference type="EMBL" id="KKY16620.1"/>
    </source>
</evidence>
<evidence type="ECO:0000256" key="15">
    <source>
        <dbReference type="ARBA" id="ARBA00023128"/>
    </source>
</evidence>
<feature type="coiled-coil region" evidence="19">
    <location>
        <begin position="608"/>
        <end position="642"/>
    </location>
</feature>
<dbReference type="SUPFAM" id="SSF52374">
    <property type="entry name" value="Nucleotidylyl transferase"/>
    <property type="match status" value="1"/>
</dbReference>
<dbReference type="CDD" id="cd07957">
    <property type="entry name" value="Anticodon_Ia_Met"/>
    <property type="match status" value="1"/>
</dbReference>
<dbReference type="InterPro" id="IPR009080">
    <property type="entry name" value="tRNAsynth_Ia_anticodon-bd"/>
</dbReference>
<dbReference type="PROSITE" id="PS00178">
    <property type="entry name" value="AA_TRNA_LIGASE_I"/>
    <property type="match status" value="1"/>
</dbReference>
<dbReference type="GO" id="GO:0006431">
    <property type="term" value="P:methionyl-tRNA aminoacylation"/>
    <property type="evidence" value="ECO:0007669"/>
    <property type="project" value="InterPro"/>
</dbReference>
<evidence type="ECO:0000256" key="14">
    <source>
        <dbReference type="ARBA" id="ARBA00023014"/>
    </source>
</evidence>
<dbReference type="GO" id="GO:0005829">
    <property type="term" value="C:cytosol"/>
    <property type="evidence" value="ECO:0007669"/>
    <property type="project" value="TreeGrafter"/>
</dbReference>
<dbReference type="SUPFAM" id="SSF53732">
    <property type="entry name" value="Aconitase iron-sulfur domain"/>
    <property type="match status" value="1"/>
</dbReference>
<evidence type="ECO:0000256" key="9">
    <source>
        <dbReference type="ARBA" id="ARBA00022840"/>
    </source>
</evidence>
<dbReference type="GO" id="GO:0004825">
    <property type="term" value="F:methionine-tRNA ligase activity"/>
    <property type="evidence" value="ECO:0007669"/>
    <property type="project" value="UniProtKB-EC"/>
</dbReference>
<dbReference type="Pfam" id="PF00694">
    <property type="entry name" value="Aconitase_C"/>
    <property type="match status" value="1"/>
</dbReference>
<dbReference type="InterPro" id="IPR029038">
    <property type="entry name" value="MetRS_Zn"/>
</dbReference>
<dbReference type="Proteomes" id="UP000034182">
    <property type="component" value="Unassembled WGS sequence"/>
</dbReference>
<evidence type="ECO:0000256" key="11">
    <source>
        <dbReference type="ARBA" id="ARBA00022917"/>
    </source>
</evidence>
<evidence type="ECO:0000313" key="26">
    <source>
        <dbReference type="Proteomes" id="UP000034182"/>
    </source>
</evidence>
<dbReference type="PRINTS" id="PR00415">
    <property type="entry name" value="ACONITASE"/>
</dbReference>
<dbReference type="Gene3D" id="3.40.50.620">
    <property type="entry name" value="HUPs"/>
    <property type="match status" value="1"/>
</dbReference>
<accession>A0A0G2GI15</accession>
<dbReference type="Pfam" id="PF19303">
    <property type="entry name" value="Anticodon_3"/>
    <property type="match status" value="1"/>
</dbReference>
<evidence type="ECO:0000256" key="13">
    <source>
        <dbReference type="ARBA" id="ARBA00023004"/>
    </source>
</evidence>
<evidence type="ECO:0000256" key="8">
    <source>
        <dbReference type="ARBA" id="ARBA00022741"/>
    </source>
</evidence>
<dbReference type="FunFam" id="3.40.1060.10:FF:000001">
    <property type="entry name" value="Aconitate hydratase, mitochondrial"/>
    <property type="match status" value="1"/>
</dbReference>
<dbReference type="EC" id="6.1.1.10" evidence="4"/>
<dbReference type="SUPFAM" id="SSF47323">
    <property type="entry name" value="Anticodon-binding domain of a subclass of class I aminoacyl-tRNA synthetases"/>
    <property type="match status" value="1"/>
</dbReference>
<keyword evidence="13" id="KW-0408">Iron</keyword>
<evidence type="ECO:0000256" key="16">
    <source>
        <dbReference type="ARBA" id="ARBA00023146"/>
    </source>
</evidence>
<evidence type="ECO:0000259" key="24">
    <source>
        <dbReference type="Pfam" id="PF19303"/>
    </source>
</evidence>
<dbReference type="InterPro" id="IPR015413">
    <property type="entry name" value="Methionyl/Leucyl_tRNA_Synth"/>
</dbReference>
<keyword evidence="7" id="KW-0479">Metal-binding</keyword>
<reference evidence="25 26" key="2">
    <citation type="submission" date="2015-05" db="EMBL/GenBank/DDBJ databases">
        <title>Distinctive expansion of gene families associated with plant cell wall degradation and secondary metabolism in the genomes of grapevine trunk pathogens.</title>
        <authorList>
            <person name="Lawrence D.P."/>
            <person name="Travadon R."/>
            <person name="Rolshausen P.E."/>
            <person name="Baumgartner K."/>
        </authorList>
    </citation>
    <scope>NUCLEOTIDE SEQUENCE [LARGE SCALE GENOMIC DNA]</scope>
    <source>
        <strain evidence="25">DS831</strain>
    </source>
</reference>
<feature type="domain" description="Methionyl-tRNA synthetase anticodon-binding" evidence="24">
    <location>
        <begin position="444"/>
        <end position="608"/>
    </location>
</feature>
<feature type="region of interest" description="Disordered" evidence="20">
    <location>
        <begin position="179"/>
        <end position="198"/>
    </location>
</feature>
<dbReference type="GO" id="GO:0005739">
    <property type="term" value="C:mitochondrion"/>
    <property type="evidence" value="ECO:0007669"/>
    <property type="project" value="UniProtKB-SubCell"/>
</dbReference>
<feature type="domain" description="Aconitase A/isopropylmalate dehydratase small subunit swivel" evidence="22">
    <location>
        <begin position="1254"/>
        <end position="1381"/>
    </location>
</feature>
<dbReference type="CDD" id="cd00814">
    <property type="entry name" value="MetRS_core"/>
    <property type="match status" value="1"/>
</dbReference>
<evidence type="ECO:0000259" key="22">
    <source>
        <dbReference type="Pfam" id="PF00694"/>
    </source>
</evidence>
<keyword evidence="16" id="KW-0030">Aminoacyl-tRNA synthetase</keyword>
<keyword evidence="10" id="KW-0694">RNA-binding</keyword>
<keyword evidence="19" id="KW-0175">Coiled coil</keyword>
<dbReference type="InterPro" id="IPR001030">
    <property type="entry name" value="Acoase/IPM_deHydtase_lsu_aba"/>
</dbReference>
<dbReference type="Gene3D" id="1.10.730.10">
    <property type="entry name" value="Isoleucyl-tRNA Synthetase, Domain 1"/>
    <property type="match status" value="1"/>
</dbReference>
<dbReference type="InterPro" id="IPR036008">
    <property type="entry name" value="Aconitase_4Fe-4S_dom"/>
</dbReference>
<keyword evidence="6" id="KW-0436">Ligase</keyword>
<dbReference type="InterPro" id="IPR000573">
    <property type="entry name" value="AconitaseA/IPMdHydase_ssu_swvl"/>
</dbReference>
<dbReference type="GO" id="GO:0005524">
    <property type="term" value="F:ATP binding"/>
    <property type="evidence" value="ECO:0007669"/>
    <property type="project" value="UniProtKB-KW"/>
</dbReference>
<comment type="subcellular location">
    <subcellularLocation>
        <location evidence="2">Cytoplasm</location>
    </subcellularLocation>
    <subcellularLocation>
        <location evidence="1">Mitochondrion</location>
    </subcellularLocation>
</comment>
<dbReference type="Gene3D" id="3.20.19.10">
    <property type="entry name" value="Aconitase, domain 4"/>
    <property type="match status" value="1"/>
</dbReference>
<dbReference type="FunFam" id="1.10.730.10:FF:000031">
    <property type="entry name" value="Putative Methionyl-tRNA synthetase"/>
    <property type="match status" value="1"/>
</dbReference>
<keyword evidence="11" id="KW-0648">Protein biosynthesis</keyword>
<feature type="domain" description="Aconitase/3-isopropylmalate dehydratase large subunit alpha/beta/alpha" evidence="21">
    <location>
        <begin position="757"/>
        <end position="1172"/>
    </location>
</feature>
<keyword evidence="9" id="KW-0067">ATP-binding</keyword>
<dbReference type="GO" id="GO:0003994">
    <property type="term" value="F:aconitate hydratase activity"/>
    <property type="evidence" value="ECO:0007669"/>
    <property type="project" value="InterPro"/>
</dbReference>
<keyword evidence="17" id="KW-0456">Lyase</keyword>